<sequence length="283" mass="30994">MNSIKRQFGLSMIELLIALAISSFLILGITQVYLDNKRNYVFQQNQAGNLENSRFAALIISDYLSKAGYRRKPSTLLDTVFPSRPAADECLAFNAGHAITGLDPNEGIGFCIRYQPRVSGELDCQGAASTVVYDEAFPSAPPDESDLTVLAFKYEPSTDSQLQEGRLLCKSLNAASPQYGELLRGIADLRLDFGVGNTDLLEKEVTTFIPQADWSPASGAIRSVRYALLLTSRAGQREGDDSKVLADWLAKASADAQTKLQEADNKRIYQVVGSTQTIRNLMP</sequence>
<evidence type="ECO:0000313" key="2">
    <source>
        <dbReference type="EMBL" id="RMI01927.1"/>
    </source>
</evidence>
<keyword evidence="1" id="KW-0812">Transmembrane</keyword>
<keyword evidence="1" id="KW-0472">Membrane</keyword>
<keyword evidence="1" id="KW-1133">Transmembrane helix</keyword>
<gene>
    <name evidence="2" type="ORF">EA795_06780</name>
</gene>
<dbReference type="InterPro" id="IPR012902">
    <property type="entry name" value="N_methyl_site"/>
</dbReference>
<name>A0ABX9V7C1_9GAMM</name>
<dbReference type="Pfam" id="PF07963">
    <property type="entry name" value="N_methyl"/>
    <property type="match status" value="1"/>
</dbReference>
<dbReference type="Pfam" id="PF16074">
    <property type="entry name" value="PilW"/>
    <property type="match status" value="1"/>
</dbReference>
<accession>A0ABX9V7C1</accession>
<proteinExistence type="predicted"/>
<dbReference type="GeneID" id="84608736"/>
<dbReference type="InterPro" id="IPR032092">
    <property type="entry name" value="PilW"/>
</dbReference>
<dbReference type="RefSeq" id="WP_014854136.1">
    <property type="nucleotide sequence ID" value="NZ_DALYPK010000001.1"/>
</dbReference>
<keyword evidence="3" id="KW-1185">Reference proteome</keyword>
<reference evidence="2 3" key="1">
    <citation type="submission" date="2018-10" db="EMBL/GenBank/DDBJ databases">
        <title>Pseudomonas sp. GL14 genome.</title>
        <authorList>
            <person name="Peng J."/>
            <person name="Liu Z.-P."/>
        </authorList>
    </citation>
    <scope>NUCLEOTIDE SEQUENCE [LARGE SCALE GENOMIC DNA]</scope>
    <source>
        <strain evidence="2 3">GL14</strain>
    </source>
</reference>
<evidence type="ECO:0000313" key="3">
    <source>
        <dbReference type="Proteomes" id="UP000269134"/>
    </source>
</evidence>
<organism evidence="2 3">
    <name type="scientific">Stutzerimonas nitrititolerans</name>
    <dbReference type="NCBI Taxonomy" id="2482751"/>
    <lineage>
        <taxon>Bacteria</taxon>
        <taxon>Pseudomonadati</taxon>
        <taxon>Pseudomonadota</taxon>
        <taxon>Gammaproteobacteria</taxon>
        <taxon>Pseudomonadales</taxon>
        <taxon>Pseudomonadaceae</taxon>
        <taxon>Stutzerimonas</taxon>
    </lineage>
</organism>
<evidence type="ECO:0000256" key="1">
    <source>
        <dbReference type="SAM" id="Phobius"/>
    </source>
</evidence>
<dbReference type="Proteomes" id="UP000269134">
    <property type="component" value="Unassembled WGS sequence"/>
</dbReference>
<feature type="transmembrane region" description="Helical" evidence="1">
    <location>
        <begin position="12"/>
        <end position="34"/>
    </location>
</feature>
<protein>
    <submittedName>
        <fullName evidence="2">Pilus assembly protein PilW</fullName>
    </submittedName>
</protein>
<comment type="caution">
    <text evidence="2">The sequence shown here is derived from an EMBL/GenBank/DDBJ whole genome shotgun (WGS) entry which is preliminary data.</text>
</comment>
<dbReference type="EMBL" id="RFFL01000004">
    <property type="protein sequence ID" value="RMI01927.1"/>
    <property type="molecule type" value="Genomic_DNA"/>
</dbReference>